<comment type="caution">
    <text evidence="15">The sequence shown here is derived from an EMBL/GenBank/DDBJ whole genome shotgun (WGS) entry which is preliminary data.</text>
</comment>
<keyword evidence="3 10" id="KW-0813">Transport</keyword>
<comment type="similarity">
    <text evidence="2 10 11">Belongs to the TonB-dependent receptor family.</text>
</comment>
<dbReference type="InterPro" id="IPR037066">
    <property type="entry name" value="Plug_dom_sf"/>
</dbReference>
<sequence length="735" mass="79798">MKNSMTKHGFKRSALALAVSSALPLSAMAADDVRELPATQAQTKSEDSYVVSESTLPKYTQPLLDTAKTISVVPQSVMQDRNVDSLRDALRNVPGISMAAGEGGQPTGDNMSIRGFSARTDIMIDGVRDIAGYSRDTFNIEAVEVAKGPGSAVYGRGSTGGSINLQQKTAKLENANNASLRLGSEGDYRAQLDSNMALGDTSAVRVNLMKHDSDVAGRDEVFNSAVAGAVSFATGLGTDSRFTANVDIQNQDNMPDYGLPWVGNGTSPTAELASEEGTAPDVDYSNFYGNVDRDFEEIDAKSLTLKYEKDLNDATTLRALVRTGSVERQSVITAPRFNSIGDSTDVRQRSPKTRDTKDSLTVAQFDVIGRYMTGSVQHDVVAGVEVFKEKSERWNFDDNGTDNLDVDQVVVDLYNPDNNIAYTGTYSRGDKTAKAEGDTKAIYVFDTLTLNEQWEVSLGGRYDSFSTEYYYQLADDTDPNAKTKRDDSVFSWNAGVVYKPAKNGSIYAAVGTSFNPSAEGLTSISSRSLYLEDLDPEKTSSYELGTKWQLFDGKAFVSAALFRTEKTDARTDDDLTTDDTRDETLNGKQRVDGLELSVAGEITDAISVSAAYTYMDSEVVNAEGADEAQEGNELPRTPKSSASAWGRYQITDKLAAGLGAQYMGKRYNSSVPASREYADDYLIFDMMVSYQVNDQWGVQMNGSNLTDVEYIDLLGGGHAVPGEGRYVSLSTNFSF</sequence>
<dbReference type="SUPFAM" id="SSF56935">
    <property type="entry name" value="Porins"/>
    <property type="match status" value="1"/>
</dbReference>
<evidence type="ECO:0000256" key="1">
    <source>
        <dbReference type="ARBA" id="ARBA00004571"/>
    </source>
</evidence>
<keyword evidence="7 10" id="KW-0472">Membrane</keyword>
<dbReference type="InterPro" id="IPR000531">
    <property type="entry name" value="Beta-barrel_TonB"/>
</dbReference>
<reference evidence="15 16" key="1">
    <citation type="submission" date="2020-12" db="EMBL/GenBank/DDBJ databases">
        <title>Novel Thalassolituus-related marine hydrocarbonoclastic bacteria mediated algae-derived hydrocarbons mineralization in twilight zone of the northern South China Sea.</title>
        <authorList>
            <person name="Dong C."/>
        </authorList>
    </citation>
    <scope>NUCLEOTIDE SEQUENCE [LARGE SCALE GENOMIC DNA]</scope>
    <source>
        <strain evidence="15 16">IMCC1826</strain>
    </source>
</reference>
<keyword evidence="9 10" id="KW-0998">Cell outer membrane</keyword>
<evidence type="ECO:0000259" key="14">
    <source>
        <dbReference type="Pfam" id="PF07715"/>
    </source>
</evidence>
<dbReference type="InterPro" id="IPR036942">
    <property type="entry name" value="Beta-barrel_TonB_sf"/>
</dbReference>
<dbReference type="InterPro" id="IPR039426">
    <property type="entry name" value="TonB-dep_rcpt-like"/>
</dbReference>
<dbReference type="RefSeq" id="WP_225673887.1">
    <property type="nucleotide sequence ID" value="NZ_JAEDAH010000042.1"/>
</dbReference>
<dbReference type="PANTHER" id="PTHR32552:SF83">
    <property type="entry name" value="BLR3904 PROTEIN"/>
    <property type="match status" value="1"/>
</dbReference>
<comment type="subcellular location">
    <subcellularLocation>
        <location evidence="1 10">Cell outer membrane</location>
        <topology evidence="1 10">Multi-pass membrane protein</topology>
    </subcellularLocation>
</comment>
<keyword evidence="12" id="KW-0732">Signal</keyword>
<evidence type="ECO:0000256" key="11">
    <source>
        <dbReference type="RuleBase" id="RU003357"/>
    </source>
</evidence>
<name>A0ABS7ZPM1_9GAMM</name>
<evidence type="ECO:0000313" key="15">
    <source>
        <dbReference type="EMBL" id="MCA6063671.1"/>
    </source>
</evidence>
<evidence type="ECO:0000256" key="8">
    <source>
        <dbReference type="ARBA" id="ARBA00023170"/>
    </source>
</evidence>
<evidence type="ECO:0000256" key="5">
    <source>
        <dbReference type="ARBA" id="ARBA00022692"/>
    </source>
</evidence>
<dbReference type="Pfam" id="PF07715">
    <property type="entry name" value="Plug"/>
    <property type="match status" value="1"/>
</dbReference>
<dbReference type="CDD" id="cd01347">
    <property type="entry name" value="ligand_gated_channel"/>
    <property type="match status" value="1"/>
</dbReference>
<evidence type="ECO:0000256" key="2">
    <source>
        <dbReference type="ARBA" id="ARBA00009810"/>
    </source>
</evidence>
<feature type="chain" id="PRO_5045719033" evidence="12">
    <location>
        <begin position="30"/>
        <end position="735"/>
    </location>
</feature>
<dbReference type="PANTHER" id="PTHR32552">
    <property type="entry name" value="FERRICHROME IRON RECEPTOR-RELATED"/>
    <property type="match status" value="1"/>
</dbReference>
<accession>A0ABS7ZPM1</accession>
<evidence type="ECO:0000256" key="7">
    <source>
        <dbReference type="ARBA" id="ARBA00023136"/>
    </source>
</evidence>
<evidence type="ECO:0000313" key="16">
    <source>
        <dbReference type="Proteomes" id="UP000714380"/>
    </source>
</evidence>
<evidence type="ECO:0000256" key="12">
    <source>
        <dbReference type="SAM" id="SignalP"/>
    </source>
</evidence>
<dbReference type="Gene3D" id="2.40.170.20">
    <property type="entry name" value="TonB-dependent receptor, beta-barrel domain"/>
    <property type="match status" value="1"/>
</dbReference>
<feature type="domain" description="TonB-dependent receptor plug" evidence="14">
    <location>
        <begin position="63"/>
        <end position="161"/>
    </location>
</feature>
<dbReference type="Gene3D" id="2.170.130.10">
    <property type="entry name" value="TonB-dependent receptor, plug domain"/>
    <property type="match status" value="1"/>
</dbReference>
<evidence type="ECO:0000259" key="13">
    <source>
        <dbReference type="Pfam" id="PF00593"/>
    </source>
</evidence>
<gene>
    <name evidence="15" type="ORF">I9W95_08620</name>
</gene>
<dbReference type="PROSITE" id="PS52016">
    <property type="entry name" value="TONB_DEPENDENT_REC_3"/>
    <property type="match status" value="1"/>
</dbReference>
<protein>
    <submittedName>
        <fullName evidence="15">TonB-dependent siderophore receptor</fullName>
    </submittedName>
</protein>
<dbReference type="EMBL" id="JAEDAH010000042">
    <property type="protein sequence ID" value="MCA6063671.1"/>
    <property type="molecule type" value="Genomic_DNA"/>
</dbReference>
<feature type="domain" description="TonB-dependent receptor-like beta-barrel" evidence="13">
    <location>
        <begin position="234"/>
        <end position="705"/>
    </location>
</feature>
<evidence type="ECO:0000256" key="3">
    <source>
        <dbReference type="ARBA" id="ARBA00022448"/>
    </source>
</evidence>
<organism evidence="15 16">
    <name type="scientific">Thalassolituus marinus</name>
    <dbReference type="NCBI Taxonomy" id="671053"/>
    <lineage>
        <taxon>Bacteria</taxon>
        <taxon>Pseudomonadati</taxon>
        <taxon>Pseudomonadota</taxon>
        <taxon>Gammaproteobacteria</taxon>
        <taxon>Oceanospirillales</taxon>
        <taxon>Oceanospirillaceae</taxon>
        <taxon>Thalassolituus</taxon>
    </lineage>
</organism>
<dbReference type="InterPro" id="IPR012910">
    <property type="entry name" value="Plug_dom"/>
</dbReference>
<dbReference type="NCBIfam" id="TIGR01783">
    <property type="entry name" value="TonB-siderophor"/>
    <property type="match status" value="1"/>
</dbReference>
<keyword evidence="6 11" id="KW-0798">TonB box</keyword>
<proteinExistence type="inferred from homology"/>
<feature type="signal peptide" evidence="12">
    <location>
        <begin position="1"/>
        <end position="29"/>
    </location>
</feature>
<dbReference type="InterPro" id="IPR010105">
    <property type="entry name" value="TonB_sidphr_rcpt"/>
</dbReference>
<keyword evidence="4 10" id="KW-1134">Transmembrane beta strand</keyword>
<evidence type="ECO:0000256" key="4">
    <source>
        <dbReference type="ARBA" id="ARBA00022452"/>
    </source>
</evidence>
<evidence type="ECO:0000256" key="9">
    <source>
        <dbReference type="ARBA" id="ARBA00023237"/>
    </source>
</evidence>
<evidence type="ECO:0000256" key="6">
    <source>
        <dbReference type="ARBA" id="ARBA00023077"/>
    </source>
</evidence>
<evidence type="ECO:0000256" key="10">
    <source>
        <dbReference type="PROSITE-ProRule" id="PRU01360"/>
    </source>
</evidence>
<dbReference type="Proteomes" id="UP000714380">
    <property type="component" value="Unassembled WGS sequence"/>
</dbReference>
<keyword evidence="5 10" id="KW-0812">Transmembrane</keyword>
<keyword evidence="8 15" id="KW-0675">Receptor</keyword>
<dbReference type="Pfam" id="PF00593">
    <property type="entry name" value="TonB_dep_Rec_b-barrel"/>
    <property type="match status" value="1"/>
</dbReference>
<keyword evidence="16" id="KW-1185">Reference proteome</keyword>